<organism evidence="1">
    <name type="scientific">marine sediment metagenome</name>
    <dbReference type="NCBI Taxonomy" id="412755"/>
    <lineage>
        <taxon>unclassified sequences</taxon>
        <taxon>metagenomes</taxon>
        <taxon>ecological metagenomes</taxon>
    </lineage>
</organism>
<dbReference type="GO" id="GO:0016020">
    <property type="term" value="C:membrane"/>
    <property type="evidence" value="ECO:0007669"/>
    <property type="project" value="InterPro"/>
</dbReference>
<dbReference type="EMBL" id="BARV01000247">
    <property type="protein sequence ID" value="GAH95684.1"/>
    <property type="molecule type" value="Genomic_DNA"/>
</dbReference>
<dbReference type="Pfam" id="PF05345">
    <property type="entry name" value="He_PIG"/>
    <property type="match status" value="1"/>
</dbReference>
<dbReference type="Gene3D" id="2.60.40.10">
    <property type="entry name" value="Immunoglobulins"/>
    <property type="match status" value="1"/>
</dbReference>
<dbReference type="GO" id="GO:0005509">
    <property type="term" value="F:calcium ion binding"/>
    <property type="evidence" value="ECO:0007669"/>
    <property type="project" value="InterPro"/>
</dbReference>
<reference evidence="1" key="1">
    <citation type="journal article" date="2014" name="Front. Microbiol.">
        <title>High frequency of phylogenetically diverse reductive dehalogenase-homologous genes in deep subseafloor sedimentary metagenomes.</title>
        <authorList>
            <person name="Kawai M."/>
            <person name="Futagami T."/>
            <person name="Toyoda A."/>
            <person name="Takaki Y."/>
            <person name="Nishi S."/>
            <person name="Hori S."/>
            <person name="Arai W."/>
            <person name="Tsubouchi T."/>
            <person name="Morono Y."/>
            <person name="Uchiyama I."/>
            <person name="Ito T."/>
            <person name="Fujiyama A."/>
            <person name="Inagaki F."/>
            <person name="Takami H."/>
        </authorList>
    </citation>
    <scope>NUCLEOTIDE SEQUENCE</scope>
    <source>
        <strain evidence="1">Expedition CK06-06</strain>
    </source>
</reference>
<feature type="non-terminal residue" evidence="1">
    <location>
        <position position="167"/>
    </location>
</feature>
<protein>
    <recommendedName>
        <fullName evidence="2">Dystroglycan-type cadherin-like domain-containing protein</fullName>
    </recommendedName>
</protein>
<dbReference type="InterPro" id="IPR015919">
    <property type="entry name" value="Cadherin-like_sf"/>
</dbReference>
<dbReference type="InterPro" id="IPR013783">
    <property type="entry name" value="Ig-like_fold"/>
</dbReference>
<evidence type="ECO:0008006" key="2">
    <source>
        <dbReference type="Google" id="ProtNLM"/>
    </source>
</evidence>
<name>X1KZR9_9ZZZZ</name>
<dbReference type="AlphaFoldDB" id="X1KZR9"/>
<gene>
    <name evidence="1" type="ORF">S06H3_01071</name>
</gene>
<dbReference type="SUPFAM" id="SSF49313">
    <property type="entry name" value="Cadherin-like"/>
    <property type="match status" value="1"/>
</dbReference>
<evidence type="ECO:0000313" key="1">
    <source>
        <dbReference type="EMBL" id="GAH95684.1"/>
    </source>
</evidence>
<comment type="caution">
    <text evidence="1">The sequence shown here is derived from an EMBL/GenBank/DDBJ whole genome shotgun (WGS) entry which is preliminary data.</text>
</comment>
<accession>X1KZR9</accession>
<sequence length="167" mass="17515">MKVTDGADTTSDSQLFSITIAAETLTFETTSLPDAMEGDRYSEEIEVEGGDSPYTFTLVSGKLPSGLTLDDDGTIHGTPAKGTAGSYTFTIEVTDDSSPSLSRQRSFTLEVETGFYESLITIGTGLSAGQTSVYADGKLVTTLQGGQTGKLSFAVEDEPVITVTSLV</sequence>
<proteinExistence type="predicted"/>